<keyword evidence="3" id="KW-0378">Hydrolase</keyword>
<comment type="subcellular location">
    <subcellularLocation>
        <location evidence="1">Endoplasmic reticulum membrane</location>
        <topology evidence="1">Multi-pass membrane protein</topology>
    </subcellularLocation>
</comment>
<organism evidence="9 10">
    <name type="scientific">Angiostrongylus cantonensis</name>
    <name type="common">Rat lungworm</name>
    <dbReference type="NCBI Taxonomy" id="6313"/>
    <lineage>
        <taxon>Eukaryota</taxon>
        <taxon>Metazoa</taxon>
        <taxon>Ecdysozoa</taxon>
        <taxon>Nematoda</taxon>
        <taxon>Chromadorea</taxon>
        <taxon>Rhabditida</taxon>
        <taxon>Rhabditina</taxon>
        <taxon>Rhabditomorpha</taxon>
        <taxon>Strongyloidea</taxon>
        <taxon>Metastrongylidae</taxon>
        <taxon>Angiostrongylus</taxon>
    </lineage>
</organism>
<dbReference type="WBParaSite" id="ACAC_0001016001-mRNA-1">
    <property type="protein sequence ID" value="ACAC_0001016001-mRNA-1"/>
    <property type="gene ID" value="ACAC_0001016001"/>
</dbReference>
<dbReference type="GO" id="GO:0034389">
    <property type="term" value="P:lipid droplet organization"/>
    <property type="evidence" value="ECO:0007669"/>
    <property type="project" value="TreeGrafter"/>
</dbReference>
<feature type="transmembrane region" description="Helical" evidence="8">
    <location>
        <begin position="116"/>
        <end position="138"/>
    </location>
</feature>
<evidence type="ECO:0000256" key="7">
    <source>
        <dbReference type="ARBA" id="ARBA00023136"/>
    </source>
</evidence>
<keyword evidence="7 8" id="KW-0472">Membrane</keyword>
<feature type="transmembrane region" description="Helical" evidence="8">
    <location>
        <begin position="29"/>
        <end position="47"/>
    </location>
</feature>
<keyword evidence="4" id="KW-0256">Endoplasmic reticulum</keyword>
<reference evidence="9" key="1">
    <citation type="submission" date="2012-09" db="EMBL/GenBank/DDBJ databases">
        <authorList>
            <person name="Martin A.A."/>
        </authorList>
    </citation>
    <scope>NUCLEOTIDE SEQUENCE</scope>
</reference>
<dbReference type="GO" id="GO:0008654">
    <property type="term" value="P:phospholipid biosynthetic process"/>
    <property type="evidence" value="ECO:0007669"/>
    <property type="project" value="TreeGrafter"/>
</dbReference>
<dbReference type="GO" id="GO:0019915">
    <property type="term" value="P:lipid storage"/>
    <property type="evidence" value="ECO:0007669"/>
    <property type="project" value="InterPro"/>
</dbReference>
<sequence length="166" mass="19180">MIGALVTLDNSYYIVQKHSVFNQYGVKLGWMWTCLIVGPFIWLSSRAHYRDKGRAIIDLLRLAIATLCWYITVWQFGRITQWTSRCDLSIRYSKAECQAEGGVWILGFDISGHCFLMIYSMLVMSEEVVGALVAVFWWRITYHGLYPAGFLQSPIHRIKDSSSKIR</sequence>
<evidence type="ECO:0000256" key="6">
    <source>
        <dbReference type="ARBA" id="ARBA00023098"/>
    </source>
</evidence>
<evidence type="ECO:0000256" key="1">
    <source>
        <dbReference type="ARBA" id="ARBA00004477"/>
    </source>
</evidence>
<feature type="transmembrane region" description="Helical" evidence="8">
    <location>
        <begin position="59"/>
        <end position="77"/>
    </location>
</feature>
<dbReference type="Proteomes" id="UP000035642">
    <property type="component" value="Unassembled WGS sequence"/>
</dbReference>
<evidence type="ECO:0000256" key="5">
    <source>
        <dbReference type="ARBA" id="ARBA00022989"/>
    </source>
</evidence>
<dbReference type="GO" id="GO:0010945">
    <property type="term" value="F:coenzyme A diphosphatase activity"/>
    <property type="evidence" value="ECO:0007669"/>
    <property type="project" value="InterPro"/>
</dbReference>
<dbReference type="GO" id="GO:0005789">
    <property type="term" value="C:endoplasmic reticulum membrane"/>
    <property type="evidence" value="ECO:0007669"/>
    <property type="project" value="UniProtKB-SubCell"/>
</dbReference>
<accession>A0A0K0DGE7</accession>
<keyword evidence="6" id="KW-0443">Lipid metabolism</keyword>
<dbReference type="PANTHER" id="PTHR23129:SF0">
    <property type="entry name" value="ACYL-COENZYME A DIPHOSPHATASE FITM2"/>
    <property type="match status" value="1"/>
</dbReference>
<dbReference type="PANTHER" id="PTHR23129">
    <property type="entry name" value="ACYL-COENZYME A DIPHOSPHATASE FITM2"/>
    <property type="match status" value="1"/>
</dbReference>
<keyword evidence="9" id="KW-1185">Reference proteome</keyword>
<protein>
    <submittedName>
        <fullName evidence="10">FIT family protein</fullName>
    </submittedName>
</protein>
<proteinExistence type="predicted"/>
<dbReference type="AlphaFoldDB" id="A0A0K0DGE7"/>
<evidence type="ECO:0000256" key="4">
    <source>
        <dbReference type="ARBA" id="ARBA00022824"/>
    </source>
</evidence>
<evidence type="ECO:0000256" key="3">
    <source>
        <dbReference type="ARBA" id="ARBA00022801"/>
    </source>
</evidence>
<dbReference type="STRING" id="6313.A0A0K0DGE7"/>
<evidence type="ECO:0000313" key="9">
    <source>
        <dbReference type="Proteomes" id="UP000035642"/>
    </source>
</evidence>
<evidence type="ECO:0000313" key="10">
    <source>
        <dbReference type="WBParaSite" id="ACAC_0001016001-mRNA-1"/>
    </source>
</evidence>
<keyword evidence="2 8" id="KW-0812">Transmembrane</keyword>
<name>A0A0K0DGE7_ANGCA</name>
<evidence type="ECO:0000256" key="8">
    <source>
        <dbReference type="SAM" id="Phobius"/>
    </source>
</evidence>
<keyword evidence="5 8" id="KW-1133">Transmembrane helix</keyword>
<dbReference type="InterPro" id="IPR019388">
    <property type="entry name" value="FIT"/>
</dbReference>
<evidence type="ECO:0000256" key="2">
    <source>
        <dbReference type="ARBA" id="ARBA00022692"/>
    </source>
</evidence>
<dbReference type="Pfam" id="PF10261">
    <property type="entry name" value="FIT"/>
    <property type="match status" value="2"/>
</dbReference>
<reference evidence="10" key="2">
    <citation type="submission" date="2017-02" db="UniProtKB">
        <authorList>
            <consortium name="WormBaseParasite"/>
        </authorList>
    </citation>
    <scope>IDENTIFICATION</scope>
</reference>